<keyword evidence="6" id="KW-0012">Acyltransferase</keyword>
<dbReference type="PANTHER" id="PTHR13906">
    <property type="entry name" value="PORCUPINE"/>
    <property type="match status" value="1"/>
</dbReference>
<dbReference type="Pfam" id="PF03062">
    <property type="entry name" value="MBOAT"/>
    <property type="match status" value="1"/>
</dbReference>
<gene>
    <name evidence="9" type="primary">Aste57867_8671</name>
    <name evidence="8" type="ORF">As57867_008637</name>
    <name evidence="9" type="ORF">ASTE57867_8671</name>
</gene>
<dbReference type="PANTHER" id="PTHR13906:SF4">
    <property type="entry name" value="LYSOPHOSPHOLIPID ACYLTRANSFERASE 6"/>
    <property type="match status" value="1"/>
</dbReference>
<evidence type="ECO:0000256" key="3">
    <source>
        <dbReference type="ARBA" id="ARBA00022692"/>
    </source>
</evidence>
<evidence type="ECO:0000256" key="2">
    <source>
        <dbReference type="ARBA" id="ARBA00022679"/>
    </source>
</evidence>
<dbReference type="GO" id="GO:0030258">
    <property type="term" value="P:lipid modification"/>
    <property type="evidence" value="ECO:0007669"/>
    <property type="project" value="TreeGrafter"/>
</dbReference>
<accession>A0A485KKX9</accession>
<evidence type="ECO:0000313" key="10">
    <source>
        <dbReference type="Proteomes" id="UP000332933"/>
    </source>
</evidence>
<dbReference type="InterPro" id="IPR004299">
    <property type="entry name" value="MBOAT_fam"/>
</dbReference>
<keyword evidence="5 7" id="KW-0472">Membrane</keyword>
<protein>
    <submittedName>
        <fullName evidence="9">Aste57867_8671 protein</fullName>
    </submittedName>
</protein>
<dbReference type="OrthoDB" id="286734at2759"/>
<evidence type="ECO:0000256" key="6">
    <source>
        <dbReference type="ARBA" id="ARBA00023315"/>
    </source>
</evidence>
<feature type="transmembrane region" description="Helical" evidence="7">
    <location>
        <begin position="163"/>
        <end position="182"/>
    </location>
</feature>
<feature type="transmembrane region" description="Helical" evidence="7">
    <location>
        <begin position="20"/>
        <end position="40"/>
    </location>
</feature>
<evidence type="ECO:0000313" key="8">
    <source>
        <dbReference type="EMBL" id="KAF0700820.1"/>
    </source>
</evidence>
<reference evidence="8" key="2">
    <citation type="submission" date="2019-06" db="EMBL/GenBank/DDBJ databases">
        <title>Genomics analysis of Aphanomyces spp. identifies a new class of oomycete effector associated with host adaptation.</title>
        <authorList>
            <person name="Gaulin E."/>
        </authorList>
    </citation>
    <scope>NUCLEOTIDE SEQUENCE</scope>
    <source>
        <strain evidence="8">CBS 578.67</strain>
    </source>
</reference>
<evidence type="ECO:0000256" key="4">
    <source>
        <dbReference type="ARBA" id="ARBA00022989"/>
    </source>
</evidence>
<sequence length="470" mass="52584">MNVYVPGRDAVDDFALANGMPVNVARLALGLVVCCLVAPLSHAWSNPTTRHVSNIVLGVAIGWFVFDVNLIHSIVPTLATYGFVHFAPRALAGRLTAVVLFAHLIGAHIYREFFGADIMWDAAQMVLTLKLTGTAMSYGDGALPDGKKSLAIRTNQLVKAPSLLALCGYVYFFPTFLVGPIFEFNEYERWVHDRRVAPVGAILPKIGLLLVCIIGHGISEVYLPIAKMDTPAFYPDASFLQRLVLQLLACDFYKFRFYMVWQFGEVGGVLAGYGYDPTTQTWNGLQNNNLCIVEVPVNFRVAVNNWNMKVQKWLNTYIYQRVGLQDGKPTTLSTFSVFVASAAWHGLLPGYYVFFVTAGIGIEVGRHLRRRLRPYFHYTEDRQAHPWAIFLEFLDPKKASPLAILYDVGGLVVCWVTVYYSAPSFFWLDIPRCMQWWSTMYFAPHIALIVLLLGFTLLKPSSNAAKSKAA</sequence>
<feature type="transmembrane region" description="Helical" evidence="7">
    <location>
        <begin position="202"/>
        <end position="223"/>
    </location>
</feature>
<feature type="transmembrane region" description="Helical" evidence="7">
    <location>
        <begin position="91"/>
        <end position="110"/>
    </location>
</feature>
<evidence type="ECO:0000256" key="1">
    <source>
        <dbReference type="ARBA" id="ARBA00004141"/>
    </source>
</evidence>
<evidence type="ECO:0000256" key="5">
    <source>
        <dbReference type="ARBA" id="ARBA00023136"/>
    </source>
</evidence>
<evidence type="ECO:0000313" key="9">
    <source>
        <dbReference type="EMBL" id="VFT85557.1"/>
    </source>
</evidence>
<keyword evidence="3 7" id="KW-0812">Transmembrane</keyword>
<comment type="subcellular location">
    <subcellularLocation>
        <location evidence="1">Membrane</location>
        <topology evidence="1">Multi-pass membrane protein</topology>
    </subcellularLocation>
</comment>
<dbReference type="InterPro" id="IPR049941">
    <property type="entry name" value="LPLAT_7/PORCN-like"/>
</dbReference>
<keyword evidence="10" id="KW-1185">Reference proteome</keyword>
<evidence type="ECO:0000256" key="7">
    <source>
        <dbReference type="SAM" id="Phobius"/>
    </source>
</evidence>
<feature type="transmembrane region" description="Helical" evidence="7">
    <location>
        <begin position="434"/>
        <end position="458"/>
    </location>
</feature>
<keyword evidence="4 7" id="KW-1133">Transmembrane helix</keyword>
<feature type="transmembrane region" description="Helical" evidence="7">
    <location>
        <begin position="342"/>
        <end position="364"/>
    </location>
</feature>
<proteinExistence type="predicted"/>
<reference evidence="9 10" key="1">
    <citation type="submission" date="2019-03" db="EMBL/GenBank/DDBJ databases">
        <authorList>
            <person name="Gaulin E."/>
            <person name="Dumas B."/>
        </authorList>
    </citation>
    <scope>NUCLEOTIDE SEQUENCE [LARGE SCALE GENOMIC DNA]</scope>
    <source>
        <strain evidence="9">CBS 568.67</strain>
    </source>
</reference>
<feature type="transmembrane region" description="Helical" evidence="7">
    <location>
        <begin position="52"/>
        <end position="71"/>
    </location>
</feature>
<organism evidence="9 10">
    <name type="scientific">Aphanomyces stellatus</name>
    <dbReference type="NCBI Taxonomy" id="120398"/>
    <lineage>
        <taxon>Eukaryota</taxon>
        <taxon>Sar</taxon>
        <taxon>Stramenopiles</taxon>
        <taxon>Oomycota</taxon>
        <taxon>Saprolegniomycetes</taxon>
        <taxon>Saprolegniales</taxon>
        <taxon>Verrucalvaceae</taxon>
        <taxon>Aphanomyces</taxon>
    </lineage>
</organism>
<dbReference type="EMBL" id="CAADRA010005132">
    <property type="protein sequence ID" value="VFT85557.1"/>
    <property type="molecule type" value="Genomic_DNA"/>
</dbReference>
<dbReference type="GO" id="GO:0016746">
    <property type="term" value="F:acyltransferase activity"/>
    <property type="evidence" value="ECO:0007669"/>
    <property type="project" value="UniProtKB-KW"/>
</dbReference>
<dbReference type="Proteomes" id="UP000332933">
    <property type="component" value="Unassembled WGS sequence"/>
</dbReference>
<dbReference type="AlphaFoldDB" id="A0A485KKX9"/>
<dbReference type="GO" id="GO:0016020">
    <property type="term" value="C:membrane"/>
    <property type="evidence" value="ECO:0007669"/>
    <property type="project" value="UniProtKB-SubCell"/>
</dbReference>
<keyword evidence="2" id="KW-0808">Transferase</keyword>
<name>A0A485KKX9_9STRA</name>
<feature type="transmembrane region" description="Helical" evidence="7">
    <location>
        <begin position="403"/>
        <end position="422"/>
    </location>
</feature>
<dbReference type="EMBL" id="VJMH01005111">
    <property type="protein sequence ID" value="KAF0700820.1"/>
    <property type="molecule type" value="Genomic_DNA"/>
</dbReference>